<dbReference type="AlphaFoldDB" id="A0A8J3Q3U9"/>
<keyword evidence="2" id="KW-0805">Transcription regulation</keyword>
<evidence type="ECO:0000256" key="2">
    <source>
        <dbReference type="ARBA" id="ARBA00023015"/>
    </source>
</evidence>
<evidence type="ECO:0000256" key="5">
    <source>
        <dbReference type="ARBA" id="ARBA00023163"/>
    </source>
</evidence>
<keyword evidence="8" id="KW-0240">DNA-directed RNA polymerase</keyword>
<dbReference type="Gene3D" id="1.10.10.10">
    <property type="entry name" value="Winged helix-like DNA-binding domain superfamily/Winged helix DNA-binding domain"/>
    <property type="match status" value="1"/>
</dbReference>
<evidence type="ECO:0000259" key="7">
    <source>
        <dbReference type="Pfam" id="PF08281"/>
    </source>
</evidence>
<dbReference type="GO" id="GO:0016987">
    <property type="term" value="F:sigma factor activity"/>
    <property type="evidence" value="ECO:0007669"/>
    <property type="project" value="UniProtKB-KW"/>
</dbReference>
<proteinExistence type="inferred from homology"/>
<keyword evidence="4" id="KW-0238">DNA-binding</keyword>
<dbReference type="PANTHER" id="PTHR43133:SF50">
    <property type="entry name" value="ECF RNA POLYMERASE SIGMA FACTOR SIGM"/>
    <property type="match status" value="1"/>
</dbReference>
<keyword evidence="9" id="KW-1185">Reference proteome</keyword>
<sequence length="169" mass="19287">MTEPDRFREFMELRYGDLLRTAFLLTGSTHAAEDLVQTVLLKVYKRFHTIEEPYPYLRRAMVNHHINLWRRIGSRELLSVFTPDLAEPDISTAFVQRAELMEALAQLPPKMRAVLVLRYWEDLSEADTAAALGCSLGSVKAQASRGLARLRDILRAEQVTTTRVAEGWA</sequence>
<dbReference type="InterPro" id="IPR014325">
    <property type="entry name" value="RNA_pol_sigma-E_actinobac"/>
</dbReference>
<dbReference type="InterPro" id="IPR013249">
    <property type="entry name" value="RNA_pol_sigma70_r4_t2"/>
</dbReference>
<comment type="similarity">
    <text evidence="1">Belongs to the sigma-70 factor family. ECF subfamily.</text>
</comment>
<dbReference type="Pfam" id="PF08281">
    <property type="entry name" value="Sigma70_r4_2"/>
    <property type="match status" value="1"/>
</dbReference>
<keyword evidence="5" id="KW-0804">Transcription</keyword>
<protein>
    <submittedName>
        <fullName evidence="8">DNA-directed RNA polymerase sigma-70 factor</fullName>
    </submittedName>
</protein>
<feature type="domain" description="RNA polymerase sigma factor 70 region 4 type 2" evidence="7">
    <location>
        <begin position="98"/>
        <end position="150"/>
    </location>
</feature>
<organism evidence="8 9">
    <name type="scientific">Rhizocola hellebori</name>
    <dbReference type="NCBI Taxonomy" id="1392758"/>
    <lineage>
        <taxon>Bacteria</taxon>
        <taxon>Bacillati</taxon>
        <taxon>Actinomycetota</taxon>
        <taxon>Actinomycetes</taxon>
        <taxon>Micromonosporales</taxon>
        <taxon>Micromonosporaceae</taxon>
        <taxon>Rhizocola</taxon>
    </lineage>
</organism>
<evidence type="ECO:0000256" key="3">
    <source>
        <dbReference type="ARBA" id="ARBA00023082"/>
    </source>
</evidence>
<accession>A0A8J3Q3U9</accession>
<dbReference type="InterPro" id="IPR013324">
    <property type="entry name" value="RNA_pol_sigma_r3/r4-like"/>
</dbReference>
<evidence type="ECO:0000259" key="6">
    <source>
        <dbReference type="Pfam" id="PF04542"/>
    </source>
</evidence>
<dbReference type="InterPro" id="IPR007627">
    <property type="entry name" value="RNA_pol_sigma70_r2"/>
</dbReference>
<dbReference type="NCBIfam" id="TIGR02983">
    <property type="entry name" value="SigE-fam_strep"/>
    <property type="match status" value="1"/>
</dbReference>
<dbReference type="Proteomes" id="UP000612899">
    <property type="component" value="Unassembled WGS sequence"/>
</dbReference>
<dbReference type="CDD" id="cd06171">
    <property type="entry name" value="Sigma70_r4"/>
    <property type="match status" value="1"/>
</dbReference>
<evidence type="ECO:0000313" key="9">
    <source>
        <dbReference type="Proteomes" id="UP000612899"/>
    </source>
</evidence>
<dbReference type="InterPro" id="IPR036388">
    <property type="entry name" value="WH-like_DNA-bd_sf"/>
</dbReference>
<dbReference type="InterPro" id="IPR014284">
    <property type="entry name" value="RNA_pol_sigma-70_dom"/>
</dbReference>
<dbReference type="EMBL" id="BONY01000007">
    <property type="protein sequence ID" value="GIH03345.1"/>
    <property type="molecule type" value="Genomic_DNA"/>
</dbReference>
<dbReference type="GO" id="GO:0000428">
    <property type="term" value="C:DNA-directed RNA polymerase complex"/>
    <property type="evidence" value="ECO:0007669"/>
    <property type="project" value="UniProtKB-KW"/>
</dbReference>
<comment type="caution">
    <text evidence="8">The sequence shown here is derived from an EMBL/GenBank/DDBJ whole genome shotgun (WGS) entry which is preliminary data.</text>
</comment>
<dbReference type="SUPFAM" id="SSF88659">
    <property type="entry name" value="Sigma3 and sigma4 domains of RNA polymerase sigma factors"/>
    <property type="match status" value="1"/>
</dbReference>
<name>A0A8J3Q3U9_9ACTN</name>
<dbReference type="InterPro" id="IPR039425">
    <property type="entry name" value="RNA_pol_sigma-70-like"/>
</dbReference>
<evidence type="ECO:0000313" key="8">
    <source>
        <dbReference type="EMBL" id="GIH03345.1"/>
    </source>
</evidence>
<dbReference type="GO" id="GO:0006352">
    <property type="term" value="P:DNA-templated transcription initiation"/>
    <property type="evidence" value="ECO:0007669"/>
    <property type="project" value="InterPro"/>
</dbReference>
<dbReference type="GO" id="GO:0003677">
    <property type="term" value="F:DNA binding"/>
    <property type="evidence" value="ECO:0007669"/>
    <property type="project" value="UniProtKB-KW"/>
</dbReference>
<reference evidence="8" key="1">
    <citation type="submission" date="2021-01" db="EMBL/GenBank/DDBJ databases">
        <title>Whole genome shotgun sequence of Rhizocola hellebori NBRC 109834.</title>
        <authorList>
            <person name="Komaki H."/>
            <person name="Tamura T."/>
        </authorList>
    </citation>
    <scope>NUCLEOTIDE SEQUENCE</scope>
    <source>
        <strain evidence="8">NBRC 109834</strain>
    </source>
</reference>
<evidence type="ECO:0000256" key="1">
    <source>
        <dbReference type="ARBA" id="ARBA00010641"/>
    </source>
</evidence>
<feature type="domain" description="RNA polymerase sigma-70 region 2" evidence="6">
    <location>
        <begin position="15"/>
        <end position="71"/>
    </location>
</feature>
<gene>
    <name evidence="8" type="ORF">Rhe02_14120</name>
</gene>
<dbReference type="NCBIfam" id="TIGR02937">
    <property type="entry name" value="sigma70-ECF"/>
    <property type="match status" value="1"/>
</dbReference>
<dbReference type="InterPro" id="IPR013325">
    <property type="entry name" value="RNA_pol_sigma_r2"/>
</dbReference>
<evidence type="ECO:0000256" key="4">
    <source>
        <dbReference type="ARBA" id="ARBA00023125"/>
    </source>
</evidence>
<dbReference type="RefSeq" id="WP_239123487.1">
    <property type="nucleotide sequence ID" value="NZ_BONY01000007.1"/>
</dbReference>
<dbReference type="PANTHER" id="PTHR43133">
    <property type="entry name" value="RNA POLYMERASE ECF-TYPE SIGMA FACTO"/>
    <property type="match status" value="1"/>
</dbReference>
<dbReference type="Pfam" id="PF04542">
    <property type="entry name" value="Sigma70_r2"/>
    <property type="match status" value="1"/>
</dbReference>
<keyword evidence="3" id="KW-0731">Sigma factor</keyword>
<dbReference type="Gene3D" id="1.10.1740.10">
    <property type="match status" value="1"/>
</dbReference>
<dbReference type="SUPFAM" id="SSF88946">
    <property type="entry name" value="Sigma2 domain of RNA polymerase sigma factors"/>
    <property type="match status" value="1"/>
</dbReference>